<gene>
    <name evidence="7" type="ORF">C4532_14700</name>
</gene>
<name>A0A419ETP6_9BACT</name>
<dbReference type="GO" id="GO:0009083">
    <property type="term" value="P:branched-chain amino acid catabolic process"/>
    <property type="evidence" value="ECO:0007669"/>
    <property type="project" value="TreeGrafter"/>
</dbReference>
<comment type="similarity">
    <text evidence="4">Belongs to the BCKDHA family.</text>
</comment>
<feature type="region of interest" description="Disordered" evidence="5">
    <location>
        <begin position="305"/>
        <end position="325"/>
    </location>
</feature>
<dbReference type="GO" id="GO:0003863">
    <property type="term" value="F:branched-chain 2-oxo acid dehydrogenase activity"/>
    <property type="evidence" value="ECO:0007669"/>
    <property type="project" value="UniProtKB-EC"/>
</dbReference>
<dbReference type="Proteomes" id="UP000285961">
    <property type="component" value="Unassembled WGS sequence"/>
</dbReference>
<comment type="catalytic activity">
    <reaction evidence="4">
        <text>N(6)-[(R)-lipoyl]-L-lysyl-[protein] + 3-methyl-2-oxobutanoate + H(+) = N(6)-[(R)-S(8)-2-methylpropanoyldihydrolipoyl]-L-lysyl-[protein] + CO2</text>
        <dbReference type="Rhea" id="RHEA:13457"/>
        <dbReference type="Rhea" id="RHEA-COMP:10474"/>
        <dbReference type="Rhea" id="RHEA-COMP:10497"/>
        <dbReference type="ChEBI" id="CHEBI:11851"/>
        <dbReference type="ChEBI" id="CHEBI:15378"/>
        <dbReference type="ChEBI" id="CHEBI:16526"/>
        <dbReference type="ChEBI" id="CHEBI:83099"/>
        <dbReference type="ChEBI" id="CHEBI:83142"/>
        <dbReference type="EC" id="1.2.4.4"/>
    </reaction>
</comment>
<feature type="domain" description="Dehydrogenase E1 component" evidence="6">
    <location>
        <begin position="15"/>
        <end position="309"/>
    </location>
</feature>
<keyword evidence="2 4" id="KW-0560">Oxidoreductase</keyword>
<evidence type="ECO:0000313" key="8">
    <source>
        <dbReference type="Proteomes" id="UP000285961"/>
    </source>
</evidence>
<evidence type="ECO:0000259" key="6">
    <source>
        <dbReference type="Pfam" id="PF00676"/>
    </source>
</evidence>
<evidence type="ECO:0000256" key="3">
    <source>
        <dbReference type="ARBA" id="ARBA00023052"/>
    </source>
</evidence>
<evidence type="ECO:0000313" key="7">
    <source>
        <dbReference type="EMBL" id="RJP67347.1"/>
    </source>
</evidence>
<dbReference type="InterPro" id="IPR001017">
    <property type="entry name" value="DH_E1"/>
</dbReference>
<dbReference type="InterPro" id="IPR050771">
    <property type="entry name" value="Alpha-ketoacid_DH_E1_comp"/>
</dbReference>
<dbReference type="CDD" id="cd02000">
    <property type="entry name" value="TPP_E1_PDC_ADC_BCADC"/>
    <property type="match status" value="1"/>
</dbReference>
<sequence length="325" mass="35900">MPALPKKKLLRLYHDMMLTRMFEDRLSKLYRQGKILGGLYLSTGQEAIPVGTCAHLREDDVISPVHRDLGAFLIKGIEPRFLMAQILGKETGPSKGRDSFLHAGSKRLGIIPPTSILASTIPIAAGVAFAFKVRGEDSIAVSYFGEGGSNRGDFHEGLNFAGIHKVPLVLVCENNKYAYSTPVEKEMAICCVSYRAESYGFEGVTIDGNDIFAVYDAMEKAVEKARNGGGPTLIECMTYRIKGHSEHDEAKYQPAEEKEEWKQKDPIARFKKFLTESGHLGESEEQDIIDKIASALDEAVKFAEESPFPPGEDALKHVFATNEEP</sequence>
<evidence type="ECO:0000256" key="2">
    <source>
        <dbReference type="ARBA" id="ARBA00023002"/>
    </source>
</evidence>
<dbReference type="Pfam" id="PF00676">
    <property type="entry name" value="E1_dh"/>
    <property type="match status" value="1"/>
</dbReference>
<dbReference type="AlphaFoldDB" id="A0A419ETP6"/>
<accession>A0A419ETP6</accession>
<dbReference type="SUPFAM" id="SSF52518">
    <property type="entry name" value="Thiamin diphosphate-binding fold (THDP-binding)"/>
    <property type="match status" value="1"/>
</dbReference>
<dbReference type="PANTHER" id="PTHR43380">
    <property type="entry name" value="2-OXOISOVALERATE DEHYDROGENASE SUBUNIT ALPHA, MITOCHONDRIAL"/>
    <property type="match status" value="1"/>
</dbReference>
<comment type="function">
    <text evidence="4">The branched-chain alpha-keto dehydrogenase complex catalyzes the overall conversion of alpha-keto acids to acyl-CoA and CO(2). It contains multiple copies of three enzymatic components: branched-chain alpha-keto acid decarboxylase (E1), lipoamide acyltransferase (E2) and lipoamide dehydrogenase (E3).</text>
</comment>
<evidence type="ECO:0000256" key="1">
    <source>
        <dbReference type="ARBA" id="ARBA00001964"/>
    </source>
</evidence>
<dbReference type="EC" id="1.2.4.4" evidence="4"/>
<proteinExistence type="inferred from homology"/>
<protein>
    <recommendedName>
        <fullName evidence="4">2-oxoisovalerate dehydrogenase subunit alpha</fullName>
        <ecNumber evidence="4">1.2.4.4</ecNumber>
    </recommendedName>
    <alternativeName>
        <fullName evidence="4">Branched-chain alpha-keto acid dehydrogenase E1 component alpha chain</fullName>
    </alternativeName>
</protein>
<reference evidence="7 8" key="1">
    <citation type="journal article" date="2017" name="ISME J.">
        <title>Energy and carbon metabolisms in a deep terrestrial subsurface fluid microbial community.</title>
        <authorList>
            <person name="Momper L."/>
            <person name="Jungbluth S.P."/>
            <person name="Lee M.D."/>
            <person name="Amend J.P."/>
        </authorList>
    </citation>
    <scope>NUCLEOTIDE SEQUENCE [LARGE SCALE GENOMIC DNA]</scope>
    <source>
        <strain evidence="7">SURF_17</strain>
    </source>
</reference>
<comment type="cofactor">
    <cofactor evidence="1 4">
        <name>thiamine diphosphate</name>
        <dbReference type="ChEBI" id="CHEBI:58937"/>
    </cofactor>
</comment>
<comment type="caution">
    <text evidence="7">The sequence shown here is derived from an EMBL/GenBank/DDBJ whole genome shotgun (WGS) entry which is preliminary data.</text>
</comment>
<evidence type="ECO:0000256" key="5">
    <source>
        <dbReference type="SAM" id="MobiDB-lite"/>
    </source>
</evidence>
<dbReference type="PANTHER" id="PTHR43380:SF1">
    <property type="entry name" value="2-OXOISOVALERATE DEHYDROGENASE SUBUNIT ALPHA, MITOCHONDRIAL"/>
    <property type="match status" value="1"/>
</dbReference>
<dbReference type="InterPro" id="IPR029061">
    <property type="entry name" value="THDP-binding"/>
</dbReference>
<evidence type="ECO:0000256" key="4">
    <source>
        <dbReference type="RuleBase" id="RU365014"/>
    </source>
</evidence>
<dbReference type="Gene3D" id="3.40.50.970">
    <property type="match status" value="1"/>
</dbReference>
<keyword evidence="3 4" id="KW-0786">Thiamine pyrophosphate</keyword>
<organism evidence="7 8">
    <name type="scientific">Candidatus Abyssobacteria bacterium SURF_17</name>
    <dbReference type="NCBI Taxonomy" id="2093361"/>
    <lineage>
        <taxon>Bacteria</taxon>
        <taxon>Pseudomonadati</taxon>
        <taxon>Candidatus Hydrogenedentota</taxon>
        <taxon>Candidatus Abyssobacteria</taxon>
    </lineage>
</organism>
<dbReference type="EMBL" id="QZKI01000105">
    <property type="protein sequence ID" value="RJP67347.1"/>
    <property type="molecule type" value="Genomic_DNA"/>
</dbReference>